<gene>
    <name evidence="2" type="ORF">C4D60_Mb07t20100</name>
</gene>
<dbReference type="Proteomes" id="UP000317650">
    <property type="component" value="Chromosome 7"/>
</dbReference>
<reference evidence="2 3" key="1">
    <citation type="journal article" date="2019" name="Nat. Plants">
        <title>Genome sequencing of Musa balbisiana reveals subgenome evolution and function divergence in polyploid bananas.</title>
        <authorList>
            <person name="Yao X."/>
        </authorList>
    </citation>
    <scope>NUCLEOTIDE SEQUENCE [LARGE SCALE GENOMIC DNA]</scope>
    <source>
        <strain evidence="3">cv. DH-PKW</strain>
        <tissue evidence="2">Leaves</tissue>
    </source>
</reference>
<evidence type="ECO:0000259" key="1">
    <source>
        <dbReference type="Pfam" id="PF00850"/>
    </source>
</evidence>
<feature type="domain" description="Histone deacetylase" evidence="1">
    <location>
        <begin position="115"/>
        <end position="207"/>
    </location>
</feature>
<dbReference type="Pfam" id="PF00850">
    <property type="entry name" value="Hist_deacetyl"/>
    <property type="match status" value="1"/>
</dbReference>
<protein>
    <recommendedName>
        <fullName evidence="1">Histone deacetylase domain-containing protein</fullName>
    </recommendedName>
</protein>
<accession>A0A4V4H6T6</accession>
<dbReference type="Gene3D" id="3.40.800.20">
    <property type="entry name" value="Histone deacetylase domain"/>
    <property type="match status" value="1"/>
</dbReference>
<evidence type="ECO:0000313" key="3">
    <source>
        <dbReference type="Proteomes" id="UP000317650"/>
    </source>
</evidence>
<sequence>MAASSSSAAESLRRDRILSSKLYFDVSPSKVAVFSLDLLFAALLSTIIGSCDSILERISDHEDRVCLVWIEWKFDKLYQRQIPIYVSRVQNTVPQVALLSNYLVQNRVLYPYRKQSGTKTKEYLDKLDEALEVARNDFDPELMVSDAAIDVLDGDPLVRLKVCPDGVSTRDDIVFRFARERNIPLVMLTSGGFMKSSAEATVDSIINLFNRNLIDLDRPLPLC</sequence>
<dbReference type="EMBL" id="PYDT01000005">
    <property type="protein sequence ID" value="THU61136.1"/>
    <property type="molecule type" value="Genomic_DNA"/>
</dbReference>
<comment type="caution">
    <text evidence="2">The sequence shown here is derived from an EMBL/GenBank/DDBJ whole genome shotgun (WGS) entry which is preliminary data.</text>
</comment>
<proteinExistence type="predicted"/>
<dbReference type="InterPro" id="IPR023696">
    <property type="entry name" value="Ureohydrolase_dom_sf"/>
</dbReference>
<keyword evidence="3" id="KW-1185">Reference proteome</keyword>
<dbReference type="InterPro" id="IPR037138">
    <property type="entry name" value="His_deacetylse_dom_sf"/>
</dbReference>
<dbReference type="AlphaFoldDB" id="A0A4V4H6T6"/>
<dbReference type="STRING" id="52838.A0A4V4H6T6"/>
<organism evidence="2 3">
    <name type="scientific">Musa balbisiana</name>
    <name type="common">Banana</name>
    <dbReference type="NCBI Taxonomy" id="52838"/>
    <lineage>
        <taxon>Eukaryota</taxon>
        <taxon>Viridiplantae</taxon>
        <taxon>Streptophyta</taxon>
        <taxon>Embryophyta</taxon>
        <taxon>Tracheophyta</taxon>
        <taxon>Spermatophyta</taxon>
        <taxon>Magnoliopsida</taxon>
        <taxon>Liliopsida</taxon>
        <taxon>Zingiberales</taxon>
        <taxon>Musaceae</taxon>
        <taxon>Musa</taxon>
    </lineage>
</organism>
<evidence type="ECO:0000313" key="2">
    <source>
        <dbReference type="EMBL" id="THU61136.1"/>
    </source>
</evidence>
<dbReference type="SUPFAM" id="SSF52768">
    <property type="entry name" value="Arginase/deacetylase"/>
    <property type="match status" value="1"/>
</dbReference>
<dbReference type="InterPro" id="IPR023801">
    <property type="entry name" value="His_deacetylse_dom"/>
</dbReference>
<name>A0A4V4H6T6_MUSBA</name>